<dbReference type="RefSeq" id="WP_315726921.1">
    <property type="nucleotide sequence ID" value="NZ_JAVUPU010000006.1"/>
</dbReference>
<organism evidence="2 3">
    <name type="scientific">Sphingosinicella rhizophila</name>
    <dbReference type="NCBI Taxonomy" id="3050082"/>
    <lineage>
        <taxon>Bacteria</taxon>
        <taxon>Pseudomonadati</taxon>
        <taxon>Pseudomonadota</taxon>
        <taxon>Alphaproteobacteria</taxon>
        <taxon>Sphingomonadales</taxon>
        <taxon>Sphingosinicellaceae</taxon>
        <taxon>Sphingosinicella</taxon>
    </lineage>
</organism>
<comment type="caution">
    <text evidence="2">The sequence shown here is derived from an EMBL/GenBank/DDBJ whole genome shotgun (WGS) entry which is preliminary data.</text>
</comment>
<keyword evidence="3" id="KW-1185">Reference proteome</keyword>
<accession>A0ABU3Q950</accession>
<evidence type="ECO:0000313" key="2">
    <source>
        <dbReference type="EMBL" id="MDT9599822.1"/>
    </source>
</evidence>
<keyword evidence="1" id="KW-0812">Transmembrane</keyword>
<keyword evidence="1" id="KW-1133">Transmembrane helix</keyword>
<evidence type="ECO:0000313" key="3">
    <source>
        <dbReference type="Proteomes" id="UP001259572"/>
    </source>
</evidence>
<feature type="transmembrane region" description="Helical" evidence="1">
    <location>
        <begin position="31"/>
        <end position="49"/>
    </location>
</feature>
<keyword evidence="1" id="KW-0472">Membrane</keyword>
<protein>
    <submittedName>
        <fullName evidence="2">Uncharacterized protein</fullName>
    </submittedName>
</protein>
<proteinExistence type="predicted"/>
<feature type="transmembrane region" description="Helical" evidence="1">
    <location>
        <begin position="61"/>
        <end position="79"/>
    </location>
</feature>
<dbReference type="EMBL" id="JAVUPU010000006">
    <property type="protein sequence ID" value="MDT9599822.1"/>
    <property type="molecule type" value="Genomic_DNA"/>
</dbReference>
<sequence>MSIEALILGAFMLALLLSLFTRVHPATYGCLVPMVTGLIIAASLLIWRYGTSTAVLEIPAVMFWTSVGSIPGAFLAGWIRTLNGEDFG</sequence>
<gene>
    <name evidence="2" type="ORF">RQX22_12745</name>
</gene>
<name>A0ABU3Q950_9SPHN</name>
<reference evidence="2 3" key="1">
    <citation type="submission" date="2023-05" db="EMBL/GenBank/DDBJ databases">
        <authorList>
            <person name="Guo Y."/>
        </authorList>
    </citation>
    <scope>NUCLEOTIDE SEQUENCE [LARGE SCALE GENOMIC DNA]</scope>
    <source>
        <strain evidence="2 3">GR2756</strain>
    </source>
</reference>
<dbReference type="Proteomes" id="UP001259572">
    <property type="component" value="Unassembled WGS sequence"/>
</dbReference>
<evidence type="ECO:0000256" key="1">
    <source>
        <dbReference type="SAM" id="Phobius"/>
    </source>
</evidence>